<accession>A0A1Q9HIR3</accession>
<dbReference type="RefSeq" id="WP_075707463.1">
    <property type="nucleotide sequence ID" value="NZ_MJMJ01000012.1"/>
</dbReference>
<dbReference type="Proteomes" id="UP000186313">
    <property type="component" value="Unassembled WGS sequence"/>
</dbReference>
<feature type="transmembrane region" description="Helical" evidence="4">
    <location>
        <begin position="6"/>
        <end position="28"/>
    </location>
</feature>
<feature type="transmembrane region" description="Helical" evidence="4">
    <location>
        <begin position="332"/>
        <end position="352"/>
    </location>
</feature>
<keyword evidence="4" id="KW-1133">Transmembrane helix</keyword>
<dbReference type="CDD" id="cd06439">
    <property type="entry name" value="CESA_like_1"/>
    <property type="match status" value="1"/>
</dbReference>
<name>A0A1Q9HIR3_9VIBR</name>
<organism evidence="5 6">
    <name type="scientific">Vibrio panuliri</name>
    <dbReference type="NCBI Taxonomy" id="1381081"/>
    <lineage>
        <taxon>Bacteria</taxon>
        <taxon>Pseudomonadati</taxon>
        <taxon>Pseudomonadota</taxon>
        <taxon>Gammaproteobacteria</taxon>
        <taxon>Vibrionales</taxon>
        <taxon>Vibrionaceae</taxon>
        <taxon>Vibrio</taxon>
    </lineage>
</organism>
<dbReference type="PANTHER" id="PTHR43630">
    <property type="entry name" value="POLY-BETA-1,6-N-ACETYL-D-GLUCOSAMINE SYNTHASE"/>
    <property type="match status" value="1"/>
</dbReference>
<dbReference type="PANTHER" id="PTHR43630:SF1">
    <property type="entry name" value="POLY-BETA-1,6-N-ACETYL-D-GLUCOSAMINE SYNTHASE"/>
    <property type="match status" value="1"/>
</dbReference>
<keyword evidence="2" id="KW-0328">Glycosyltransferase</keyword>
<comment type="similarity">
    <text evidence="1">Belongs to the glycosyltransferase 2 family.</text>
</comment>
<keyword evidence="4" id="KW-0812">Transmembrane</keyword>
<dbReference type="InterPro" id="IPR029044">
    <property type="entry name" value="Nucleotide-diphossugar_trans"/>
</dbReference>
<evidence type="ECO:0000313" key="6">
    <source>
        <dbReference type="Proteomes" id="UP000186313"/>
    </source>
</evidence>
<evidence type="ECO:0000256" key="1">
    <source>
        <dbReference type="ARBA" id="ARBA00006739"/>
    </source>
</evidence>
<dbReference type="STRING" id="1381081.BIY22_03870"/>
<keyword evidence="4" id="KW-0472">Membrane</keyword>
<dbReference type="OrthoDB" id="9766971at2"/>
<dbReference type="Pfam" id="PF13641">
    <property type="entry name" value="Glyco_tranf_2_3"/>
    <property type="match status" value="1"/>
</dbReference>
<feature type="transmembrane region" description="Helical" evidence="4">
    <location>
        <begin position="308"/>
        <end position="326"/>
    </location>
</feature>
<evidence type="ECO:0000313" key="5">
    <source>
        <dbReference type="EMBL" id="OLQ90150.1"/>
    </source>
</evidence>
<keyword evidence="3 5" id="KW-0808">Transferase</keyword>
<proteinExistence type="inferred from homology"/>
<evidence type="ECO:0000256" key="3">
    <source>
        <dbReference type="ARBA" id="ARBA00022679"/>
    </source>
</evidence>
<dbReference type="EMBL" id="MJMJ01000012">
    <property type="protein sequence ID" value="OLQ90150.1"/>
    <property type="molecule type" value="Genomic_DNA"/>
</dbReference>
<dbReference type="AlphaFoldDB" id="A0A1Q9HIR3"/>
<evidence type="ECO:0000256" key="4">
    <source>
        <dbReference type="SAM" id="Phobius"/>
    </source>
</evidence>
<reference evidence="5 6" key="1">
    <citation type="submission" date="2016-09" db="EMBL/GenBank/DDBJ databases">
        <title>Genomic Taxonomy of the Vibrionaceae.</title>
        <authorList>
            <person name="Gonzalez-Castillo A."/>
            <person name="Gomez-Gil B."/>
            <person name="Enciso-Ibarra K."/>
        </authorList>
    </citation>
    <scope>NUCLEOTIDE SEQUENCE [LARGE SCALE GENOMIC DNA]</scope>
    <source>
        <strain evidence="5 6">CAIM 703</strain>
    </source>
</reference>
<sequence length="387" mass="43663">MIELILGSLFVISASLVVYHHVGYPLLLKIVAKKKRARVSSESTRHYRNTQADRYRPSMTILVPAYNEQAWIAQKIRNLACIDYPRDRYKVVIVCDGCTDHTVDIAEATIQEAFCSETHFEIISFAENQGKVAIINQMMQQIESDITALSDVSALISVDALLLAEQHFARQEIGVVNSRYQILQSDNEGEVKYWHYQEMMQRGEASLGANIGAHGALYFFRTHLFTPLKPDVINDDFVIPMAIVRAGYRAIYEPNVVAIELESTNVTNDFKRRVRISAGNMQQIIMLSDLLSPRYKAVAFAFGSGKTLRLLTPYFMITCFITSLLLSTHPLFLAILLLQIGFYTIASLGLLLPSVFTNRYLKCVSYFVAGHSANLCGGIRYICRRHA</sequence>
<protein>
    <submittedName>
        <fullName evidence="5">Glycosyl transferase</fullName>
    </submittedName>
</protein>
<dbReference type="GO" id="GO:0016757">
    <property type="term" value="F:glycosyltransferase activity"/>
    <property type="evidence" value="ECO:0007669"/>
    <property type="project" value="UniProtKB-KW"/>
</dbReference>
<dbReference type="SUPFAM" id="SSF53448">
    <property type="entry name" value="Nucleotide-diphospho-sugar transferases"/>
    <property type="match status" value="1"/>
</dbReference>
<dbReference type="Gene3D" id="3.90.550.10">
    <property type="entry name" value="Spore Coat Polysaccharide Biosynthesis Protein SpsA, Chain A"/>
    <property type="match status" value="1"/>
</dbReference>
<comment type="caution">
    <text evidence="5">The sequence shown here is derived from an EMBL/GenBank/DDBJ whole genome shotgun (WGS) entry which is preliminary data.</text>
</comment>
<evidence type="ECO:0000256" key="2">
    <source>
        <dbReference type="ARBA" id="ARBA00022676"/>
    </source>
</evidence>
<gene>
    <name evidence="5" type="ORF">BIY22_03870</name>
</gene>